<dbReference type="Proteomes" id="UP000281261">
    <property type="component" value="Unassembled WGS sequence"/>
</dbReference>
<dbReference type="AlphaFoldDB" id="A0A420ZC18"/>
<organism evidence="1 2">
    <name type="scientific">candidate division Kazan bacterium</name>
    <dbReference type="NCBI Taxonomy" id="2202143"/>
    <lineage>
        <taxon>Bacteria</taxon>
        <taxon>Bacteria division Kazan-3B-28</taxon>
    </lineage>
</organism>
<comment type="caution">
    <text evidence="1">The sequence shown here is derived from an EMBL/GenBank/DDBJ whole genome shotgun (WGS) entry which is preliminary data.</text>
</comment>
<gene>
    <name evidence="1" type="ORF">DRH29_03825</name>
</gene>
<dbReference type="EMBL" id="QMNG01000030">
    <property type="protein sequence ID" value="RLC36773.1"/>
    <property type="molecule type" value="Genomic_DNA"/>
</dbReference>
<protein>
    <submittedName>
        <fullName evidence="1">Uncharacterized protein</fullName>
    </submittedName>
</protein>
<evidence type="ECO:0000313" key="2">
    <source>
        <dbReference type="Proteomes" id="UP000281261"/>
    </source>
</evidence>
<name>A0A420ZC18_UNCK3</name>
<proteinExistence type="predicted"/>
<accession>A0A420ZC18</accession>
<sequence length="157" mass="18291">MAEKKKLEKAAFDYFIKSYNLFNGTNFQFNKHSDKPDFIAEDDGQMLGVEVTHLFYDDNEAKILLGRADKRISGIMKADELIKTLNIKLADKVEQAAKYDFKNRMILVIRVASPVFDKSDFDREENSIKVPQSVFSEIWMLFYDTNTQSWSDLKQLK</sequence>
<reference evidence="1 2" key="1">
    <citation type="submission" date="2018-06" db="EMBL/GenBank/DDBJ databases">
        <title>Extensive metabolic versatility and redundancy in microbially diverse, dynamic hydrothermal sediments.</title>
        <authorList>
            <person name="Dombrowski N."/>
            <person name="Teske A."/>
            <person name="Baker B.J."/>
        </authorList>
    </citation>
    <scope>NUCLEOTIDE SEQUENCE [LARGE SCALE GENOMIC DNA]</scope>
    <source>
        <strain evidence="1">B79_G16</strain>
    </source>
</reference>
<evidence type="ECO:0000313" key="1">
    <source>
        <dbReference type="EMBL" id="RLC36773.1"/>
    </source>
</evidence>